<protein>
    <submittedName>
        <fullName evidence="2">AMP-dependent synthetase/ligase domain-containing protein</fullName>
    </submittedName>
</protein>
<evidence type="ECO:0000313" key="2">
    <source>
        <dbReference type="WBParaSite" id="ES5_v2.g21635.t1"/>
    </source>
</evidence>
<proteinExistence type="predicted"/>
<reference evidence="2" key="1">
    <citation type="submission" date="2022-11" db="UniProtKB">
        <authorList>
            <consortium name="WormBaseParasite"/>
        </authorList>
    </citation>
    <scope>IDENTIFICATION</scope>
</reference>
<accession>A0AC34FXT9</accession>
<name>A0AC34FXT9_9BILA</name>
<organism evidence="1 2">
    <name type="scientific">Panagrolaimus sp. ES5</name>
    <dbReference type="NCBI Taxonomy" id="591445"/>
    <lineage>
        <taxon>Eukaryota</taxon>
        <taxon>Metazoa</taxon>
        <taxon>Ecdysozoa</taxon>
        <taxon>Nematoda</taxon>
        <taxon>Chromadorea</taxon>
        <taxon>Rhabditida</taxon>
        <taxon>Tylenchina</taxon>
        <taxon>Panagrolaimomorpha</taxon>
        <taxon>Panagrolaimoidea</taxon>
        <taxon>Panagrolaimidae</taxon>
        <taxon>Panagrolaimus</taxon>
    </lineage>
</organism>
<dbReference type="WBParaSite" id="ES5_v2.g21635.t1">
    <property type="protein sequence ID" value="ES5_v2.g21635.t1"/>
    <property type="gene ID" value="ES5_v2.g21635"/>
</dbReference>
<sequence length="150" mass="17004">MIRDNRSIGKPLKNVKCYVLDENMTAISTPGIIGELYISGTGVAEGYFKLPQKTDERFYKNIFHTENEKDIFDRIYKTGDLVKWLPNGELEFLGRNDFQIKINGIRIEPGEIEATLLKHASIKNAIVASNLALKMQKTNGNFLIGFYTVT</sequence>
<dbReference type="Proteomes" id="UP000887579">
    <property type="component" value="Unplaced"/>
</dbReference>
<evidence type="ECO:0000313" key="1">
    <source>
        <dbReference type="Proteomes" id="UP000887579"/>
    </source>
</evidence>